<dbReference type="AlphaFoldDB" id="A0AAV5QJZ9"/>
<evidence type="ECO:0000313" key="1">
    <source>
        <dbReference type="EMBL" id="GMM35108.1"/>
    </source>
</evidence>
<keyword evidence="2" id="KW-1185">Reference proteome</keyword>
<dbReference type="InterPro" id="IPR021861">
    <property type="entry name" value="THO_THOC1"/>
</dbReference>
<protein>
    <submittedName>
        <fullName evidence="1">Uncharacterized protein</fullName>
    </submittedName>
</protein>
<proteinExistence type="predicted"/>
<reference evidence="1 2" key="1">
    <citation type="journal article" date="2023" name="Elife">
        <title>Identification of key yeast species and microbe-microbe interactions impacting larval growth of Drosophila in the wild.</title>
        <authorList>
            <person name="Mure A."/>
            <person name="Sugiura Y."/>
            <person name="Maeda R."/>
            <person name="Honda K."/>
            <person name="Sakurai N."/>
            <person name="Takahashi Y."/>
            <person name="Watada M."/>
            <person name="Katoh T."/>
            <person name="Gotoh A."/>
            <person name="Gotoh Y."/>
            <person name="Taniguchi I."/>
            <person name="Nakamura K."/>
            <person name="Hayashi T."/>
            <person name="Katayama T."/>
            <person name="Uemura T."/>
            <person name="Hattori Y."/>
        </authorList>
    </citation>
    <scope>NUCLEOTIDE SEQUENCE [LARGE SCALE GENOMIC DNA]</scope>
    <source>
        <strain evidence="1 2">SC-9</strain>
    </source>
</reference>
<name>A0AAV5QJZ9_9ASCO</name>
<gene>
    <name evidence="1" type="ORF">DASC09_024330</name>
</gene>
<sequence>MLELSFNKVIDQIVSSGKVESVKISDLSKLLELAASITSHNESYSVIIYGSYYRICIQSTLDFCMELWPVIENQNPNNRFFVKSLPGLIIRKFSNILLEKIGTQKRYRAFAGRIKIFISKCYQINDHFVVNPSGEINADFEEKYDINYYNRFSDKYYRQIYNNFKRLQRIVSNPFKYADHDDVTLVFEYWIEYLVKMLCKSTSTQIMSGELLIKEKMNWYNKISERYDGMYFLNDFNPKFIELILSDPKSAKALLFEIFLVCHLYNITHMQIKGHLNDFLLENDRSKFDSNVAKDIFQGFKFSNGSRNEEICNLMGLIDHKFYESE</sequence>
<dbReference type="Proteomes" id="UP001360560">
    <property type="component" value="Unassembled WGS sequence"/>
</dbReference>
<dbReference type="RefSeq" id="XP_064852108.1">
    <property type="nucleotide sequence ID" value="XM_064996036.1"/>
</dbReference>
<accession>A0AAV5QJZ9</accession>
<organism evidence="1 2">
    <name type="scientific">Saccharomycopsis crataegensis</name>
    <dbReference type="NCBI Taxonomy" id="43959"/>
    <lineage>
        <taxon>Eukaryota</taxon>
        <taxon>Fungi</taxon>
        <taxon>Dikarya</taxon>
        <taxon>Ascomycota</taxon>
        <taxon>Saccharomycotina</taxon>
        <taxon>Saccharomycetes</taxon>
        <taxon>Saccharomycopsidaceae</taxon>
        <taxon>Saccharomycopsis</taxon>
    </lineage>
</organism>
<dbReference type="GeneID" id="90073087"/>
<dbReference type="Pfam" id="PF11957">
    <property type="entry name" value="efThoc1"/>
    <property type="match status" value="1"/>
</dbReference>
<dbReference type="EMBL" id="BTFZ01000004">
    <property type="protein sequence ID" value="GMM35108.1"/>
    <property type="molecule type" value="Genomic_DNA"/>
</dbReference>
<evidence type="ECO:0000313" key="2">
    <source>
        <dbReference type="Proteomes" id="UP001360560"/>
    </source>
</evidence>
<comment type="caution">
    <text evidence="1">The sequence shown here is derived from an EMBL/GenBank/DDBJ whole genome shotgun (WGS) entry which is preliminary data.</text>
</comment>